<name>A0A8T0HJ49_CERPU</name>
<reference evidence="1 2" key="1">
    <citation type="submission" date="2020-06" db="EMBL/GenBank/DDBJ databases">
        <title>WGS assembly of Ceratodon purpureus strain R40.</title>
        <authorList>
            <person name="Carey S.B."/>
            <person name="Jenkins J."/>
            <person name="Shu S."/>
            <person name="Lovell J.T."/>
            <person name="Sreedasyam A."/>
            <person name="Maumus F."/>
            <person name="Tiley G.P."/>
            <person name="Fernandez-Pozo N."/>
            <person name="Barry K."/>
            <person name="Chen C."/>
            <person name="Wang M."/>
            <person name="Lipzen A."/>
            <person name="Daum C."/>
            <person name="Saski C.A."/>
            <person name="Payton A.C."/>
            <person name="Mcbreen J.C."/>
            <person name="Conrad R.E."/>
            <person name="Kollar L.M."/>
            <person name="Olsson S."/>
            <person name="Huttunen S."/>
            <person name="Landis J.B."/>
            <person name="Wickett N.J."/>
            <person name="Johnson M.G."/>
            <person name="Rensing S.A."/>
            <person name="Grimwood J."/>
            <person name="Schmutz J."/>
            <person name="Mcdaniel S.F."/>
        </authorList>
    </citation>
    <scope>NUCLEOTIDE SEQUENCE [LARGE SCALE GENOMIC DNA]</scope>
    <source>
        <strain evidence="1 2">R40</strain>
    </source>
</reference>
<dbReference type="Proteomes" id="UP000822688">
    <property type="component" value="Chromosome 6"/>
</dbReference>
<dbReference type="AlphaFoldDB" id="A0A8T0HJ49"/>
<dbReference type="EMBL" id="CM026427">
    <property type="protein sequence ID" value="KAG0570817.1"/>
    <property type="molecule type" value="Genomic_DNA"/>
</dbReference>
<proteinExistence type="predicted"/>
<protein>
    <submittedName>
        <fullName evidence="1">Uncharacterized protein</fullName>
    </submittedName>
</protein>
<sequence length="281" mass="31516">MEFEDSGIESSECSIFCLGQLMYSTLSKRVEDFYDVLFRIARQWSVDFAVQKFLNVMVLLNPRLNCHQQAHLKPLLNRALDQLLWQQALDPRVMRGLVALACPNQETTILFGYLMEVISGIVYDISSLEEDSMSNIDIETEISSLQMPHEKARVSQCLYRHYSLEPVYVAAMPSPVRRAVLAALKGSMEVPLLGSGLFDASSQDFQHTAPICSITLEALLCPDGTIAPDVVAVIQRSTLLNKQHAFLYKGRALFEWLGSSPVPKNPATRTMVLPTDVYRLS</sequence>
<evidence type="ECO:0000313" key="2">
    <source>
        <dbReference type="Proteomes" id="UP000822688"/>
    </source>
</evidence>
<gene>
    <name evidence="1" type="ORF">KC19_6G189500</name>
</gene>
<evidence type="ECO:0000313" key="1">
    <source>
        <dbReference type="EMBL" id="KAG0570817.1"/>
    </source>
</evidence>
<accession>A0A8T0HJ49</accession>
<keyword evidence="2" id="KW-1185">Reference proteome</keyword>
<organism evidence="1 2">
    <name type="scientific">Ceratodon purpureus</name>
    <name type="common">Fire moss</name>
    <name type="synonym">Dicranum purpureum</name>
    <dbReference type="NCBI Taxonomy" id="3225"/>
    <lineage>
        <taxon>Eukaryota</taxon>
        <taxon>Viridiplantae</taxon>
        <taxon>Streptophyta</taxon>
        <taxon>Embryophyta</taxon>
        <taxon>Bryophyta</taxon>
        <taxon>Bryophytina</taxon>
        <taxon>Bryopsida</taxon>
        <taxon>Dicranidae</taxon>
        <taxon>Pseudoditrichales</taxon>
        <taxon>Ditrichaceae</taxon>
        <taxon>Ceratodon</taxon>
    </lineage>
</organism>
<comment type="caution">
    <text evidence="1">The sequence shown here is derived from an EMBL/GenBank/DDBJ whole genome shotgun (WGS) entry which is preliminary data.</text>
</comment>